<accession>A0A8J3IV71</accession>
<feature type="coiled-coil region" evidence="1">
    <location>
        <begin position="500"/>
        <end position="527"/>
    </location>
</feature>
<dbReference type="EMBL" id="BNJK01000002">
    <property type="protein sequence ID" value="GHO99095.1"/>
    <property type="molecule type" value="Genomic_DNA"/>
</dbReference>
<evidence type="ECO:0000256" key="1">
    <source>
        <dbReference type="SAM" id="Coils"/>
    </source>
</evidence>
<reference evidence="2" key="1">
    <citation type="submission" date="2020-10" db="EMBL/GenBank/DDBJ databases">
        <title>Taxonomic study of unclassified bacteria belonging to the class Ktedonobacteria.</title>
        <authorList>
            <person name="Yabe S."/>
            <person name="Wang C.M."/>
            <person name="Zheng Y."/>
            <person name="Sakai Y."/>
            <person name="Cavaletti L."/>
            <person name="Monciardini P."/>
            <person name="Donadio S."/>
        </authorList>
    </citation>
    <scope>NUCLEOTIDE SEQUENCE</scope>
    <source>
        <strain evidence="2">ID150040</strain>
    </source>
</reference>
<keyword evidence="1" id="KW-0175">Coiled coil</keyword>
<dbReference type="RefSeq" id="WP_220209756.1">
    <property type="nucleotide sequence ID" value="NZ_BNJK01000002.1"/>
</dbReference>
<sequence length="636" mass="72749">MKQMGITDREWADLKCSIEAGKAPVGTFLVGGPSEAMTREAQALLLAASHPNYHVRYFLCSNRGVFRTPCFFSVANEQMQPERLDAFEFLQEKQPGRERCLQLKVEELERAALHDSSLSQMIVIEYLLPPVKLDLSFTLHILRSALSRRIPIIMLYHQQNPASTVQSTLPTGSKIEDIVSLLYLCGGRVRELDWQKLVAHLPEAYDQFIASRRDGTDTWICYANRLTTEEAENIYQTMDQGRRHQLARHALHVLQHCTGYPLLTIASETGDLEAMLSVYSRQAIEATISEPEGLIRYYERLRHVAQMACDNNVSGAAYTLAQLAYLLLDDMQAVQVYRRLHGVLPDAIDLRTRFAFWITLGLALATLAHPEAWEYAAECFQLGKECLKKLDQRSGARAKLDLIGVVNGEALVAYKQHQYEKAQKLVEFVLAHIKDTTNNFRIHVLTNLGDVLLRSPAGREAALERYGEALLLSTRVVRKLQSRSTLEQVLPYRQRAALKLGNILIELERYEESIQILERLLRDFAKVTGRIWIEERYTQMVLKAKLTLAQAYLKAGQERMAALCYWSILRYPCWLDVAVLRDVATRLCACRPALHELLRRRIERIVSEQEMIMADVMQIQEIFTEARYSLQHEMVA</sequence>
<comment type="caution">
    <text evidence="2">The sequence shown here is derived from an EMBL/GenBank/DDBJ whole genome shotgun (WGS) entry which is preliminary data.</text>
</comment>
<evidence type="ECO:0000313" key="2">
    <source>
        <dbReference type="EMBL" id="GHO99095.1"/>
    </source>
</evidence>
<dbReference type="AlphaFoldDB" id="A0A8J3IV71"/>
<proteinExistence type="predicted"/>
<dbReference type="Gene3D" id="1.25.40.10">
    <property type="entry name" value="Tetratricopeptide repeat domain"/>
    <property type="match status" value="1"/>
</dbReference>
<dbReference type="InterPro" id="IPR011990">
    <property type="entry name" value="TPR-like_helical_dom_sf"/>
</dbReference>
<name>A0A8J3IV71_9CHLR</name>
<keyword evidence="3" id="KW-1185">Reference proteome</keyword>
<evidence type="ECO:0000313" key="3">
    <source>
        <dbReference type="Proteomes" id="UP000597444"/>
    </source>
</evidence>
<protein>
    <submittedName>
        <fullName evidence="2">Uncharacterized protein</fullName>
    </submittedName>
</protein>
<dbReference type="SUPFAM" id="SSF48452">
    <property type="entry name" value="TPR-like"/>
    <property type="match status" value="1"/>
</dbReference>
<gene>
    <name evidence="2" type="ORF">KSF_091430</name>
</gene>
<organism evidence="2 3">
    <name type="scientific">Reticulibacter mediterranei</name>
    <dbReference type="NCBI Taxonomy" id="2778369"/>
    <lineage>
        <taxon>Bacteria</taxon>
        <taxon>Bacillati</taxon>
        <taxon>Chloroflexota</taxon>
        <taxon>Ktedonobacteria</taxon>
        <taxon>Ktedonobacterales</taxon>
        <taxon>Reticulibacteraceae</taxon>
        <taxon>Reticulibacter</taxon>
    </lineage>
</organism>
<dbReference type="Proteomes" id="UP000597444">
    <property type="component" value="Unassembled WGS sequence"/>
</dbReference>